<evidence type="ECO:0000313" key="9">
    <source>
        <dbReference type="Proteomes" id="UP000187408"/>
    </source>
</evidence>
<dbReference type="OrthoDB" id="9805604at2"/>
<dbReference type="STRING" id="1914305.BLW93_03225"/>
<dbReference type="FunFam" id="3.40.50.1000:FF:000029">
    <property type="entry name" value="3-deoxy-D-manno-octulosonate 8-phosphate phosphatase KdsC"/>
    <property type="match status" value="1"/>
</dbReference>
<dbReference type="InterPro" id="IPR006549">
    <property type="entry name" value="HAD-SF_hydro_IIIA"/>
</dbReference>
<evidence type="ECO:0000256" key="5">
    <source>
        <dbReference type="ARBA" id="ARBA00022801"/>
    </source>
</evidence>
<feature type="binding site" evidence="7">
    <location>
        <position position="103"/>
    </location>
    <ligand>
        <name>Mg(2+)</name>
        <dbReference type="ChEBI" id="CHEBI:18420"/>
    </ligand>
</feature>
<dbReference type="EMBL" id="MOEN01000008">
    <property type="protein sequence ID" value="OMH40815.1"/>
    <property type="molecule type" value="Genomic_DNA"/>
</dbReference>
<evidence type="ECO:0000256" key="6">
    <source>
        <dbReference type="ARBA" id="ARBA00022842"/>
    </source>
</evidence>
<keyword evidence="6 7" id="KW-0460">Magnesium</keyword>
<dbReference type="CDD" id="cd01630">
    <property type="entry name" value="HAD_KDO-like"/>
    <property type="match status" value="1"/>
</dbReference>
<dbReference type="SFLD" id="SFLDS00003">
    <property type="entry name" value="Haloacid_Dehalogenase"/>
    <property type="match status" value="1"/>
</dbReference>
<comment type="subunit">
    <text evidence="3">Homotetramer.</text>
</comment>
<dbReference type="GO" id="GO:0008781">
    <property type="term" value="F:N-acylneuraminate cytidylyltransferase activity"/>
    <property type="evidence" value="ECO:0007669"/>
    <property type="project" value="TreeGrafter"/>
</dbReference>
<dbReference type="GO" id="GO:0016788">
    <property type="term" value="F:hydrolase activity, acting on ester bonds"/>
    <property type="evidence" value="ECO:0007669"/>
    <property type="project" value="InterPro"/>
</dbReference>
<dbReference type="SFLD" id="SFLDG01136">
    <property type="entry name" value="C1.6:_Phosphoserine_Phosphatas"/>
    <property type="match status" value="1"/>
</dbReference>
<keyword evidence="9" id="KW-1185">Reference proteome</keyword>
<dbReference type="InterPro" id="IPR050793">
    <property type="entry name" value="CMP-NeuNAc_synthase"/>
</dbReference>
<dbReference type="Proteomes" id="UP000187408">
    <property type="component" value="Unassembled WGS sequence"/>
</dbReference>
<dbReference type="NCBIfam" id="TIGR01670">
    <property type="entry name" value="KdsC-phosphatas"/>
    <property type="match status" value="1"/>
</dbReference>
<feature type="binding site" evidence="7">
    <location>
        <position position="10"/>
    </location>
    <ligand>
        <name>Mg(2+)</name>
        <dbReference type="ChEBI" id="CHEBI:18420"/>
    </ligand>
</feature>
<accession>A0A1R1MLY3</accession>
<name>A0A1R1MLY3_9BACT</name>
<comment type="cofactor">
    <cofactor evidence="1 7">
        <name>Mg(2+)</name>
        <dbReference type="ChEBI" id="CHEBI:18420"/>
    </cofactor>
</comment>
<evidence type="ECO:0000256" key="3">
    <source>
        <dbReference type="ARBA" id="ARBA00011881"/>
    </source>
</evidence>
<protein>
    <submittedName>
        <fullName evidence="8">3-deoxy-D-manno-octulosonate 8-phosphate phosphatase</fullName>
    </submittedName>
</protein>
<dbReference type="AlphaFoldDB" id="A0A1R1MLY3"/>
<dbReference type="PIRSF" id="PIRSF006118">
    <property type="entry name" value="KDO8-P_Ptase"/>
    <property type="match status" value="1"/>
</dbReference>
<dbReference type="Gene3D" id="3.40.50.1000">
    <property type="entry name" value="HAD superfamily/HAD-like"/>
    <property type="match status" value="1"/>
</dbReference>
<dbReference type="Pfam" id="PF08282">
    <property type="entry name" value="Hydrolase_3"/>
    <property type="match status" value="1"/>
</dbReference>
<dbReference type="InterPro" id="IPR010023">
    <property type="entry name" value="KdsC_fam"/>
</dbReference>
<organism evidence="8 9">
    <name type="scientific">Desulfurobacterium indicum</name>
    <dbReference type="NCBI Taxonomy" id="1914305"/>
    <lineage>
        <taxon>Bacteria</taxon>
        <taxon>Pseudomonadati</taxon>
        <taxon>Aquificota</taxon>
        <taxon>Aquificia</taxon>
        <taxon>Desulfurobacteriales</taxon>
        <taxon>Desulfurobacteriaceae</taxon>
        <taxon>Desulfurobacterium</taxon>
    </lineage>
</organism>
<dbReference type="NCBIfam" id="TIGR01662">
    <property type="entry name" value="HAD-SF-IIIA"/>
    <property type="match status" value="1"/>
</dbReference>
<evidence type="ECO:0000256" key="1">
    <source>
        <dbReference type="ARBA" id="ARBA00001946"/>
    </source>
</evidence>
<gene>
    <name evidence="8" type="ORF">BLW93_03225</name>
</gene>
<evidence type="ECO:0000256" key="2">
    <source>
        <dbReference type="ARBA" id="ARBA00005893"/>
    </source>
</evidence>
<comment type="caution">
    <text evidence="8">The sequence shown here is derived from an EMBL/GenBank/DDBJ whole genome shotgun (WGS) entry which is preliminary data.</text>
</comment>
<evidence type="ECO:0000313" key="8">
    <source>
        <dbReference type="EMBL" id="OMH40815.1"/>
    </source>
</evidence>
<dbReference type="SFLD" id="SFLDG01138">
    <property type="entry name" value="C1.6.2:_Deoxy-d-mannose-octulo"/>
    <property type="match status" value="1"/>
</dbReference>
<dbReference type="PANTHER" id="PTHR21485">
    <property type="entry name" value="HAD SUPERFAMILY MEMBERS CMAS AND KDSC"/>
    <property type="match status" value="1"/>
</dbReference>
<dbReference type="SUPFAM" id="SSF56784">
    <property type="entry name" value="HAD-like"/>
    <property type="match status" value="1"/>
</dbReference>
<feature type="binding site" evidence="7">
    <location>
        <position position="12"/>
    </location>
    <ligand>
        <name>substrate</name>
    </ligand>
</feature>
<proteinExistence type="inferred from homology"/>
<dbReference type="InterPro" id="IPR023214">
    <property type="entry name" value="HAD_sf"/>
</dbReference>
<reference evidence="8 9" key="1">
    <citation type="submission" date="2016-10" db="EMBL/GenBank/DDBJ databases">
        <title>Genome sequence of a sulfur-reducing bacterium Desulfurobacterium indicum K6013.</title>
        <authorList>
            <person name="Cao J."/>
            <person name="Shao Z."/>
            <person name="Alain K."/>
            <person name="Jebbar M."/>
        </authorList>
    </citation>
    <scope>NUCLEOTIDE SEQUENCE [LARGE SCALE GENOMIC DNA]</scope>
    <source>
        <strain evidence="8 9">K6013</strain>
    </source>
</reference>
<dbReference type="InterPro" id="IPR036412">
    <property type="entry name" value="HAD-like_sf"/>
</dbReference>
<sequence length="156" mass="17265">MMEIKLIVLDVDGVLTDGSIYYDSEGREYKRFNVKDGFAIKYTISKGIEVAVITGRTSSIVEKRCKELGIKHVFQNIKDKEGVCDQLVKQLNITYANVAYMGDDIPDLPLIRKAGFSGAPIDAVRKVKKEADFVSVYPGGKGAVREFIEQIVGEIG</sequence>
<keyword evidence="4 7" id="KW-0479">Metal-binding</keyword>
<dbReference type="GO" id="GO:0046872">
    <property type="term" value="F:metal ion binding"/>
    <property type="evidence" value="ECO:0007669"/>
    <property type="project" value="UniProtKB-KW"/>
</dbReference>
<evidence type="ECO:0000256" key="4">
    <source>
        <dbReference type="ARBA" id="ARBA00022723"/>
    </source>
</evidence>
<evidence type="ECO:0000256" key="7">
    <source>
        <dbReference type="PIRSR" id="PIRSR006118-2"/>
    </source>
</evidence>
<comment type="similarity">
    <text evidence="2">Belongs to the KdsC family.</text>
</comment>
<keyword evidence="5" id="KW-0378">Hydrolase</keyword>
<dbReference type="PANTHER" id="PTHR21485:SF3">
    <property type="entry name" value="N-ACYLNEURAMINATE CYTIDYLYLTRANSFERASE"/>
    <property type="match status" value="1"/>
</dbReference>